<dbReference type="EMBL" id="NFZW01000008">
    <property type="protein sequence ID" value="RFA36881.1"/>
    <property type="molecule type" value="Genomic_DNA"/>
</dbReference>
<evidence type="ECO:0000313" key="3">
    <source>
        <dbReference type="Proteomes" id="UP000256763"/>
    </source>
</evidence>
<feature type="signal peptide" evidence="1">
    <location>
        <begin position="1"/>
        <end position="23"/>
    </location>
</feature>
<name>A0A3E0WXI9_9GAMM</name>
<accession>A0A3E0WXI9</accession>
<protein>
    <submittedName>
        <fullName evidence="2">Uncharacterized protein</fullName>
    </submittedName>
</protein>
<dbReference type="Proteomes" id="UP000256763">
    <property type="component" value="Unassembled WGS sequence"/>
</dbReference>
<evidence type="ECO:0000256" key="1">
    <source>
        <dbReference type="SAM" id="SignalP"/>
    </source>
</evidence>
<proteinExistence type="predicted"/>
<gene>
    <name evidence="2" type="ORF">CAL65_10220</name>
</gene>
<keyword evidence="3" id="KW-1185">Reference proteome</keyword>
<dbReference type="AlphaFoldDB" id="A0A3E0WXI9"/>
<sequence>MTMRGFVLAGLLAMVSVGGEVSAEEVATGCDCGSTDAAAPCTGNALYVRVDATRRGSHSDAVFEWEFNANGGLAYCGQFANGDYWIAPGRRGKCRNYGYTR</sequence>
<feature type="chain" id="PRO_5017703651" evidence="1">
    <location>
        <begin position="24"/>
        <end position="101"/>
    </location>
</feature>
<evidence type="ECO:0000313" key="2">
    <source>
        <dbReference type="EMBL" id="RFA36881.1"/>
    </source>
</evidence>
<keyword evidence="1" id="KW-0732">Signal</keyword>
<reference evidence="3" key="1">
    <citation type="submission" date="2017-05" db="EMBL/GenBank/DDBJ databases">
        <authorList>
            <person name="Sharma S."/>
            <person name="Sidhu C."/>
            <person name="Pinnaka A.K."/>
        </authorList>
    </citation>
    <scope>NUCLEOTIDE SEQUENCE [LARGE SCALE GENOMIC DNA]</scope>
    <source>
        <strain evidence="3">AK93</strain>
    </source>
</reference>
<comment type="caution">
    <text evidence="2">The sequence shown here is derived from an EMBL/GenBank/DDBJ whole genome shotgun (WGS) entry which is preliminary data.</text>
</comment>
<organism evidence="2 3">
    <name type="scientific">Alkalilimnicola ehrlichii</name>
    <dbReference type="NCBI Taxonomy" id="351052"/>
    <lineage>
        <taxon>Bacteria</taxon>
        <taxon>Pseudomonadati</taxon>
        <taxon>Pseudomonadota</taxon>
        <taxon>Gammaproteobacteria</taxon>
        <taxon>Chromatiales</taxon>
        <taxon>Ectothiorhodospiraceae</taxon>
        <taxon>Alkalilimnicola</taxon>
    </lineage>
</organism>